<gene>
    <name evidence="1" type="ORF">SCF082_LOCUS5844</name>
</gene>
<accession>A0ABP0I8Q0</accession>
<dbReference type="Proteomes" id="UP001642464">
    <property type="component" value="Unassembled WGS sequence"/>
</dbReference>
<name>A0ABP0I8Q0_9DINO</name>
<keyword evidence="2" id="KW-1185">Reference proteome</keyword>
<evidence type="ECO:0000313" key="2">
    <source>
        <dbReference type="Proteomes" id="UP001642464"/>
    </source>
</evidence>
<evidence type="ECO:0000313" key="1">
    <source>
        <dbReference type="EMBL" id="CAK8998940.1"/>
    </source>
</evidence>
<feature type="non-terminal residue" evidence="1">
    <location>
        <position position="1"/>
    </location>
</feature>
<proteinExistence type="predicted"/>
<sequence>AGRTAITFELNDDPASQDILSHGEIDDLLDEATEPVQSSGPPPEMTIRYQNQKGEWRCKGGKDLKQSQHYPRKFGRAMSKTRTKNARAVKRAARRFLRKALDTENTLDSAVASNSHWLKHAKLLSVMQFLGSRQ</sequence>
<reference evidence="1 2" key="1">
    <citation type="submission" date="2024-02" db="EMBL/GenBank/DDBJ databases">
        <authorList>
            <person name="Chen Y."/>
            <person name="Shah S."/>
            <person name="Dougan E. K."/>
            <person name="Thang M."/>
            <person name="Chan C."/>
        </authorList>
    </citation>
    <scope>NUCLEOTIDE SEQUENCE [LARGE SCALE GENOMIC DNA]</scope>
</reference>
<protein>
    <submittedName>
        <fullName evidence="1">Uncharacterized protein</fullName>
    </submittedName>
</protein>
<dbReference type="EMBL" id="CAXAMM010003207">
    <property type="protein sequence ID" value="CAK8998940.1"/>
    <property type="molecule type" value="Genomic_DNA"/>
</dbReference>
<organism evidence="1 2">
    <name type="scientific">Durusdinium trenchii</name>
    <dbReference type="NCBI Taxonomy" id="1381693"/>
    <lineage>
        <taxon>Eukaryota</taxon>
        <taxon>Sar</taxon>
        <taxon>Alveolata</taxon>
        <taxon>Dinophyceae</taxon>
        <taxon>Suessiales</taxon>
        <taxon>Symbiodiniaceae</taxon>
        <taxon>Durusdinium</taxon>
    </lineage>
</organism>
<comment type="caution">
    <text evidence="1">The sequence shown here is derived from an EMBL/GenBank/DDBJ whole genome shotgun (WGS) entry which is preliminary data.</text>
</comment>